<dbReference type="InterPro" id="IPR059100">
    <property type="entry name" value="TSP3_bac"/>
</dbReference>
<evidence type="ECO:0000256" key="5">
    <source>
        <dbReference type="SAM" id="MobiDB-lite"/>
    </source>
</evidence>
<keyword evidence="4" id="KW-0106">Calcium</keyword>
<organism evidence="7 8">
    <name type="scientific">Candidatus Kerfeldbacteria bacterium CG08_land_8_20_14_0_20_43_14</name>
    <dbReference type="NCBI Taxonomy" id="2014246"/>
    <lineage>
        <taxon>Bacteria</taxon>
        <taxon>Candidatus Kerfeldiibacteriota</taxon>
    </lineage>
</organism>
<protein>
    <submittedName>
        <fullName evidence="7">Uncharacterized protein</fullName>
    </submittedName>
</protein>
<keyword evidence="2" id="KW-0964">Secreted</keyword>
<gene>
    <name evidence="7" type="ORF">COT26_00315</name>
</gene>
<reference evidence="8" key="1">
    <citation type="submission" date="2017-09" db="EMBL/GenBank/DDBJ databases">
        <title>Depth-based differentiation of microbial function through sediment-hosted aquifers and enrichment of novel symbionts in the deep terrestrial subsurface.</title>
        <authorList>
            <person name="Probst A.J."/>
            <person name="Ladd B."/>
            <person name="Jarett J.K."/>
            <person name="Geller-Mcgrath D.E."/>
            <person name="Sieber C.M.K."/>
            <person name="Emerson J.B."/>
            <person name="Anantharaman K."/>
            <person name="Thomas B.C."/>
            <person name="Malmstrom R."/>
            <person name="Stieglmeier M."/>
            <person name="Klingl A."/>
            <person name="Woyke T."/>
            <person name="Ryan C.M."/>
            <person name="Banfield J.F."/>
        </authorList>
    </citation>
    <scope>NUCLEOTIDE SEQUENCE [LARGE SCALE GENOMIC DNA]</scope>
</reference>
<evidence type="ECO:0000256" key="4">
    <source>
        <dbReference type="ARBA" id="ARBA00022837"/>
    </source>
</evidence>
<evidence type="ECO:0000256" key="1">
    <source>
        <dbReference type="ARBA" id="ARBA00004613"/>
    </source>
</evidence>
<feature type="signal peptide" evidence="6">
    <location>
        <begin position="1"/>
        <end position="20"/>
    </location>
</feature>
<evidence type="ECO:0000256" key="2">
    <source>
        <dbReference type="ARBA" id="ARBA00022525"/>
    </source>
</evidence>
<evidence type="ECO:0000313" key="7">
    <source>
        <dbReference type="EMBL" id="PIS41014.1"/>
    </source>
</evidence>
<dbReference type="AlphaFoldDB" id="A0A2H0YR86"/>
<evidence type="ECO:0000256" key="6">
    <source>
        <dbReference type="SAM" id="SignalP"/>
    </source>
</evidence>
<dbReference type="Proteomes" id="UP000236845">
    <property type="component" value="Unassembled WGS sequence"/>
</dbReference>
<feature type="compositionally biased region" description="Low complexity" evidence="5">
    <location>
        <begin position="47"/>
        <end position="74"/>
    </location>
</feature>
<comment type="caution">
    <text evidence="7">The sequence shown here is derived from an EMBL/GenBank/DDBJ whole genome shotgun (WGS) entry which is preliminary data.</text>
</comment>
<proteinExistence type="predicted"/>
<evidence type="ECO:0000256" key="3">
    <source>
        <dbReference type="ARBA" id="ARBA00022729"/>
    </source>
</evidence>
<dbReference type="EMBL" id="PEXW01000008">
    <property type="protein sequence ID" value="PIS41014.1"/>
    <property type="molecule type" value="Genomic_DNA"/>
</dbReference>
<dbReference type="PROSITE" id="PS51257">
    <property type="entry name" value="PROKAR_LIPOPROTEIN"/>
    <property type="match status" value="1"/>
</dbReference>
<comment type="subcellular location">
    <subcellularLocation>
        <location evidence="1">Secreted</location>
    </subcellularLocation>
</comment>
<name>A0A2H0YR86_9BACT</name>
<sequence length="342" mass="36740">MQKTLFFSLLTLILIFGLSACGKRATPAANINTNTNANVNENVNVSDVNGNTNLNGNVNENTNANLNSNTNGNVDSDNDGLPNDQELLYKTDPLNADTDGDGFKDGDEVAAGYDPTKIPSEDPKVISQLKPVNTPGVPAPIVRSTPMKAVQSFPIRVRKDEGNVTLKLESIKALPNVNFAMDFAGGENNDGPTFVLDGKYTILKGNYNKGKVWQVGKDFSKGSHFATTSNMNGTLTVFPAPTPPISIDGRGEGGVEDAIITYENQIMVDFPKSGSYTLDLGVLKGKAKIKVENTDVVVGDRVFQEYETILSKTLKADVTDGLHTIYITTTGLTSWTLKVSKT</sequence>
<keyword evidence="3 6" id="KW-0732">Signal</keyword>
<feature type="chain" id="PRO_5013943838" evidence="6">
    <location>
        <begin position="21"/>
        <end position="342"/>
    </location>
</feature>
<accession>A0A2H0YR86</accession>
<evidence type="ECO:0000313" key="8">
    <source>
        <dbReference type="Proteomes" id="UP000236845"/>
    </source>
</evidence>
<dbReference type="Pfam" id="PF18884">
    <property type="entry name" value="TSP3_bac"/>
    <property type="match status" value="2"/>
</dbReference>
<feature type="region of interest" description="Disordered" evidence="5">
    <location>
        <begin position="47"/>
        <end position="82"/>
    </location>
</feature>